<accession>A0AAV2JQW1</accession>
<reference evidence="1 2" key="1">
    <citation type="submission" date="2024-04" db="EMBL/GenBank/DDBJ databases">
        <authorList>
            <person name="Waldvogel A.-M."/>
            <person name="Schoenle A."/>
        </authorList>
    </citation>
    <scope>NUCLEOTIDE SEQUENCE [LARGE SCALE GENOMIC DNA]</scope>
</reference>
<gene>
    <name evidence="1" type="ORF">KC01_LOCUS9568</name>
</gene>
<dbReference type="EMBL" id="OZ035835">
    <property type="protein sequence ID" value="CAL1578422.1"/>
    <property type="molecule type" value="Genomic_DNA"/>
</dbReference>
<protein>
    <recommendedName>
        <fullName evidence="3">Secreted protein</fullName>
    </recommendedName>
</protein>
<evidence type="ECO:0008006" key="3">
    <source>
        <dbReference type="Google" id="ProtNLM"/>
    </source>
</evidence>
<proteinExistence type="predicted"/>
<name>A0AAV2JQW1_KNICA</name>
<organism evidence="1 2">
    <name type="scientific">Knipowitschia caucasica</name>
    <name type="common">Caucasian dwarf goby</name>
    <name type="synonym">Pomatoschistus caucasicus</name>
    <dbReference type="NCBI Taxonomy" id="637954"/>
    <lineage>
        <taxon>Eukaryota</taxon>
        <taxon>Metazoa</taxon>
        <taxon>Chordata</taxon>
        <taxon>Craniata</taxon>
        <taxon>Vertebrata</taxon>
        <taxon>Euteleostomi</taxon>
        <taxon>Actinopterygii</taxon>
        <taxon>Neopterygii</taxon>
        <taxon>Teleostei</taxon>
        <taxon>Neoteleostei</taxon>
        <taxon>Acanthomorphata</taxon>
        <taxon>Gobiaria</taxon>
        <taxon>Gobiiformes</taxon>
        <taxon>Gobioidei</taxon>
        <taxon>Gobiidae</taxon>
        <taxon>Gobiinae</taxon>
        <taxon>Knipowitschia</taxon>
    </lineage>
</organism>
<sequence>MSWRYVCACPCVSVCGMYARLLSGRIGSVVRAGVRLSAPLLPIDALFKRLRQFSSSRRAAASECRRRPITMPLQSSEEAVYGAAALITLMN</sequence>
<evidence type="ECO:0000313" key="1">
    <source>
        <dbReference type="EMBL" id="CAL1578422.1"/>
    </source>
</evidence>
<evidence type="ECO:0000313" key="2">
    <source>
        <dbReference type="Proteomes" id="UP001497482"/>
    </source>
</evidence>
<dbReference type="AlphaFoldDB" id="A0AAV2JQW1"/>
<keyword evidence="2" id="KW-1185">Reference proteome</keyword>
<dbReference type="Proteomes" id="UP001497482">
    <property type="component" value="Chromosome 13"/>
</dbReference>